<accession>A0ACA9QH34</accession>
<feature type="non-terminal residue" evidence="1">
    <location>
        <position position="1"/>
    </location>
</feature>
<evidence type="ECO:0000313" key="2">
    <source>
        <dbReference type="Proteomes" id="UP000789525"/>
    </source>
</evidence>
<gene>
    <name evidence="1" type="ORF">ACOLOM_LOCUS12349</name>
</gene>
<proteinExistence type="predicted"/>
<organism evidence="1 2">
    <name type="scientific">Acaulospora colombiana</name>
    <dbReference type="NCBI Taxonomy" id="27376"/>
    <lineage>
        <taxon>Eukaryota</taxon>
        <taxon>Fungi</taxon>
        <taxon>Fungi incertae sedis</taxon>
        <taxon>Mucoromycota</taxon>
        <taxon>Glomeromycotina</taxon>
        <taxon>Glomeromycetes</taxon>
        <taxon>Diversisporales</taxon>
        <taxon>Acaulosporaceae</taxon>
        <taxon>Acaulospora</taxon>
    </lineage>
</organism>
<dbReference type="Proteomes" id="UP000789525">
    <property type="component" value="Unassembled WGS sequence"/>
</dbReference>
<name>A0ACA9QH34_9GLOM</name>
<reference evidence="1" key="1">
    <citation type="submission" date="2021-06" db="EMBL/GenBank/DDBJ databases">
        <authorList>
            <person name="Kallberg Y."/>
            <person name="Tangrot J."/>
            <person name="Rosling A."/>
        </authorList>
    </citation>
    <scope>NUCLEOTIDE SEQUENCE</scope>
    <source>
        <strain evidence="1">CL356</strain>
    </source>
</reference>
<comment type="caution">
    <text evidence="1">The sequence shown here is derived from an EMBL/GenBank/DDBJ whole genome shotgun (WGS) entry which is preliminary data.</text>
</comment>
<dbReference type="EMBL" id="CAJVPT010049575">
    <property type="protein sequence ID" value="CAG8744287.1"/>
    <property type="molecule type" value="Genomic_DNA"/>
</dbReference>
<protein>
    <submittedName>
        <fullName evidence="1">6417_t:CDS:1</fullName>
    </submittedName>
</protein>
<evidence type="ECO:0000313" key="1">
    <source>
        <dbReference type="EMBL" id="CAG8744287.1"/>
    </source>
</evidence>
<sequence length="102" mass="11452">FKGGKIHLINGISLLISFFFARLMYGTYMTALYNRAEIPAPLFWTYAVGNVVLNGLNWFWYVLLNVSELAQINPKGSIRYSEGRWVRCGSTPASLLNTPSSS</sequence>
<keyword evidence="2" id="KW-1185">Reference proteome</keyword>